<dbReference type="OrthoDB" id="9804765at2"/>
<dbReference type="Gene3D" id="3.30.429.10">
    <property type="entry name" value="Macrophage Migration Inhibitory Factor"/>
    <property type="match status" value="1"/>
</dbReference>
<dbReference type="PANTHER" id="PTHR38460">
    <property type="entry name" value="TAUTOMERASE YOLI-RELATED"/>
    <property type="match status" value="1"/>
</dbReference>
<protein>
    <submittedName>
        <fullName evidence="1">4-oxalocrotonate tautomerase</fullName>
    </submittedName>
</protein>
<dbReference type="InterPro" id="IPR014347">
    <property type="entry name" value="Tautomerase/MIF_sf"/>
</dbReference>
<comment type="caution">
    <text evidence="1">The sequence shown here is derived from an EMBL/GenBank/DDBJ whole genome shotgun (WGS) entry which is preliminary data.</text>
</comment>
<gene>
    <name evidence="1" type="ORF">DT99_13265</name>
</gene>
<dbReference type="PANTHER" id="PTHR38460:SF1">
    <property type="entry name" value="TAUTOMERASE YOLI-RELATED"/>
    <property type="match status" value="1"/>
</dbReference>
<organism evidence="1">
    <name type="scientific">Burkholderia cenocepacia</name>
    <dbReference type="NCBI Taxonomy" id="95486"/>
    <lineage>
        <taxon>Bacteria</taxon>
        <taxon>Pseudomonadati</taxon>
        <taxon>Pseudomonadota</taxon>
        <taxon>Betaproteobacteria</taxon>
        <taxon>Burkholderiales</taxon>
        <taxon>Burkholderiaceae</taxon>
        <taxon>Burkholderia</taxon>
        <taxon>Burkholderia cepacia complex</taxon>
    </lineage>
</organism>
<dbReference type="EMBL" id="JJOA01000011">
    <property type="protein sequence ID" value="KEA59198.1"/>
    <property type="molecule type" value="Genomic_DNA"/>
</dbReference>
<proteinExistence type="predicted"/>
<dbReference type="Pfam" id="PF14552">
    <property type="entry name" value="Tautomerase_2"/>
    <property type="match status" value="1"/>
</dbReference>
<evidence type="ECO:0000313" key="1">
    <source>
        <dbReference type="EMBL" id="KEA59198.1"/>
    </source>
</evidence>
<dbReference type="SUPFAM" id="SSF55331">
    <property type="entry name" value="Tautomerase/MIF"/>
    <property type="match status" value="1"/>
</dbReference>
<sequence>MPLVRINLSKDASPEVVKAVSDTVYEAMTTVANVPENDKFQIISRHAPDELVYPADGYLGVTYTSGIVFIQVTWNAGRTIDVKKAFYRAVADGIHAKAGVRKEDVWISLVDVAREDWSFGNGEMQYAPKA</sequence>
<dbReference type="InterPro" id="IPR037479">
    <property type="entry name" value="Tauto_MSAD"/>
</dbReference>
<accession>A0A071MEQ0</accession>
<name>A0A071MEQ0_9BURK</name>
<reference evidence="1" key="1">
    <citation type="submission" date="2014-04" db="EMBL/GenBank/DDBJ databases">
        <title>In planta biocontrol of soil-borne Fusarium wilt of banana through a plant endophytic bacterium, Burkholderia cenocepacia 869T2.</title>
        <authorList>
            <person name="Ho Y.-N."/>
            <person name="Chiang H.-M."/>
            <person name="Chao C.-P."/>
            <person name="Su C.-C."/>
            <person name="Hsu H.-F."/>
            <person name="Guo C.-T."/>
            <person name="Hsieh J.-L."/>
            <person name="Huang C.-C."/>
        </authorList>
    </citation>
    <scope>NUCLEOTIDE SEQUENCE [LARGE SCALE GENOMIC DNA]</scope>
    <source>
        <strain evidence="1">869T2</strain>
    </source>
</reference>
<dbReference type="AlphaFoldDB" id="A0A071MEQ0"/>